<evidence type="ECO:0000256" key="9">
    <source>
        <dbReference type="PIRSR" id="PIRSR602401-1"/>
    </source>
</evidence>
<keyword evidence="13" id="KW-1185">Reference proteome</keyword>
<evidence type="ECO:0000313" key="13">
    <source>
        <dbReference type="Proteomes" id="UP000092583"/>
    </source>
</evidence>
<dbReference type="InterPro" id="IPR036396">
    <property type="entry name" value="Cyt_P450_sf"/>
</dbReference>
<gene>
    <name evidence="12" type="ORF">L486_01630</name>
</gene>
<dbReference type="InterPro" id="IPR050121">
    <property type="entry name" value="Cytochrome_P450_monoxygenase"/>
</dbReference>
<keyword evidence="5 9" id="KW-0479">Metal-binding</keyword>
<dbReference type="Gene3D" id="1.10.630.10">
    <property type="entry name" value="Cytochrome P450"/>
    <property type="match status" value="1"/>
</dbReference>
<comment type="pathway">
    <text evidence="2">Secondary metabolite biosynthesis.</text>
</comment>
<evidence type="ECO:0000256" key="2">
    <source>
        <dbReference type="ARBA" id="ARBA00005179"/>
    </source>
</evidence>
<dbReference type="InterPro" id="IPR002401">
    <property type="entry name" value="Cyt_P450_E_grp-I"/>
</dbReference>
<evidence type="ECO:0000256" key="7">
    <source>
        <dbReference type="ARBA" id="ARBA00023004"/>
    </source>
</evidence>
<keyword evidence="11" id="KW-0472">Membrane</keyword>
<dbReference type="InterPro" id="IPR001128">
    <property type="entry name" value="Cyt_P450"/>
</dbReference>
<dbReference type="PRINTS" id="PR00463">
    <property type="entry name" value="EP450I"/>
</dbReference>
<dbReference type="PANTHER" id="PTHR24305:SF166">
    <property type="entry name" value="CYTOCHROME P450 12A4, MITOCHONDRIAL-RELATED"/>
    <property type="match status" value="1"/>
</dbReference>
<dbReference type="Pfam" id="PF00067">
    <property type="entry name" value="p450"/>
    <property type="match status" value="1"/>
</dbReference>
<keyword evidence="4 9" id="KW-0349">Heme</keyword>
<evidence type="ECO:0000256" key="4">
    <source>
        <dbReference type="ARBA" id="ARBA00022617"/>
    </source>
</evidence>
<evidence type="ECO:0000256" key="1">
    <source>
        <dbReference type="ARBA" id="ARBA00001971"/>
    </source>
</evidence>
<dbReference type="PANTHER" id="PTHR24305">
    <property type="entry name" value="CYTOCHROME P450"/>
    <property type="match status" value="1"/>
</dbReference>
<evidence type="ECO:0008006" key="14">
    <source>
        <dbReference type="Google" id="ProtNLM"/>
    </source>
</evidence>
<name>A0A1B9J2S6_9TREE</name>
<keyword evidence="11" id="KW-0812">Transmembrane</keyword>
<sequence>MSWTDSIQALPEQYQKHIPEEYQKYIPHLWLLGAGVIGAYLLRGLFSYLKILREVRGLPVKHGFFPAYEQGLRARVPHIPYILPIKDFYSRPEWDRFEKPRSDLLAYTVATQHRAIYWVANPYTAQHVFTKTSLFEKPTFHPRYVAAAKFGGNIISASDGDDHRRHKSVVRGCFGEEIFRSAWDEMDKTFELFLDEDKLREGGIMEDVGATTIKLTYVVIGKVGFGHEIPWDSQRSKKGEKMGFVESYEVVDRTMLYQFTLPLWIMKILPTKELRRMGDGRTAFVGYCYDMVRSKRAELNALREAGEKSKAPVDLLGAMVHAQLVAEEEARLKHGHEFTPNVGLTENEVIGNMFIFLLAGHETTGHTFAFTLAQLALHPEWQEEVYKEIKEVCGDEKPSYRDVHKLPLCLAVGLEAMRLTDIVRQLFKVAKEDSMLPYTTWNEAGEVTKREHLVKKGSLIYIDTPASQLNPFYWKDANEFNPRRHLGADDARASLNNAEVPFVAFSMGPRQCIGRRFAEVEIICFIASILSRYTIHPVPTHAGETKESMRERMIGSAVEDVTMTPGKFQVRLEKRH</sequence>
<dbReference type="Proteomes" id="UP000092583">
    <property type="component" value="Unassembled WGS sequence"/>
</dbReference>
<accession>A0A1B9J2S6</accession>
<reference evidence="13" key="2">
    <citation type="submission" date="2013-12" db="EMBL/GenBank/DDBJ databases">
        <title>Evolution of pathogenesis and genome organization in the Tremellales.</title>
        <authorList>
            <person name="Cuomo C."/>
            <person name="Litvintseva A."/>
            <person name="Heitman J."/>
            <person name="Chen Y."/>
            <person name="Sun S."/>
            <person name="Springer D."/>
            <person name="Dromer F."/>
            <person name="Young S."/>
            <person name="Zeng Q."/>
            <person name="Chapman S."/>
            <person name="Gujja S."/>
            <person name="Saif S."/>
            <person name="Birren B."/>
        </authorList>
    </citation>
    <scope>NUCLEOTIDE SEQUENCE [LARGE SCALE GENOMIC DNA]</scope>
    <source>
        <strain evidence="13">CBS 10435</strain>
    </source>
</reference>
<dbReference type="OrthoDB" id="1470350at2759"/>
<dbReference type="GO" id="GO:0020037">
    <property type="term" value="F:heme binding"/>
    <property type="evidence" value="ECO:0007669"/>
    <property type="project" value="InterPro"/>
</dbReference>
<keyword evidence="11" id="KW-1133">Transmembrane helix</keyword>
<dbReference type="SUPFAM" id="SSF48264">
    <property type="entry name" value="Cytochrome P450"/>
    <property type="match status" value="1"/>
</dbReference>
<dbReference type="STRING" id="1331196.A0A1B9J2S6"/>
<keyword evidence="6 10" id="KW-0560">Oxidoreductase</keyword>
<dbReference type="EMBL" id="KI669459">
    <property type="protein sequence ID" value="OCF61964.1"/>
    <property type="molecule type" value="Genomic_DNA"/>
</dbReference>
<evidence type="ECO:0000256" key="5">
    <source>
        <dbReference type="ARBA" id="ARBA00022723"/>
    </source>
</evidence>
<evidence type="ECO:0000256" key="10">
    <source>
        <dbReference type="RuleBase" id="RU000461"/>
    </source>
</evidence>
<dbReference type="GO" id="GO:0004497">
    <property type="term" value="F:monooxygenase activity"/>
    <property type="evidence" value="ECO:0007669"/>
    <property type="project" value="UniProtKB-KW"/>
</dbReference>
<keyword evidence="7 9" id="KW-0408">Iron</keyword>
<dbReference type="AlphaFoldDB" id="A0A1B9J2S6"/>
<evidence type="ECO:0000256" key="11">
    <source>
        <dbReference type="SAM" id="Phobius"/>
    </source>
</evidence>
<protein>
    <recommendedName>
        <fullName evidence="14">Cytochrome P450</fullName>
    </recommendedName>
</protein>
<evidence type="ECO:0000256" key="6">
    <source>
        <dbReference type="ARBA" id="ARBA00023002"/>
    </source>
</evidence>
<evidence type="ECO:0000256" key="3">
    <source>
        <dbReference type="ARBA" id="ARBA00010617"/>
    </source>
</evidence>
<evidence type="ECO:0000313" key="12">
    <source>
        <dbReference type="EMBL" id="OCF61964.1"/>
    </source>
</evidence>
<dbReference type="InterPro" id="IPR017972">
    <property type="entry name" value="Cyt_P450_CS"/>
</dbReference>
<comment type="cofactor">
    <cofactor evidence="1 9">
        <name>heme</name>
        <dbReference type="ChEBI" id="CHEBI:30413"/>
    </cofactor>
</comment>
<evidence type="ECO:0000256" key="8">
    <source>
        <dbReference type="ARBA" id="ARBA00023033"/>
    </source>
</evidence>
<dbReference type="GO" id="GO:0016705">
    <property type="term" value="F:oxidoreductase activity, acting on paired donors, with incorporation or reduction of molecular oxygen"/>
    <property type="evidence" value="ECO:0007669"/>
    <property type="project" value="InterPro"/>
</dbReference>
<feature type="binding site" description="axial binding residue" evidence="9">
    <location>
        <position position="512"/>
    </location>
    <ligand>
        <name>heme</name>
        <dbReference type="ChEBI" id="CHEBI:30413"/>
    </ligand>
    <ligandPart>
        <name>Fe</name>
        <dbReference type="ChEBI" id="CHEBI:18248"/>
    </ligandPart>
</feature>
<keyword evidence="8 10" id="KW-0503">Monooxygenase</keyword>
<reference evidence="12 13" key="1">
    <citation type="submission" date="2013-07" db="EMBL/GenBank/DDBJ databases">
        <title>The Genome Sequence of Kwoniella mangroviensis CBS10435.</title>
        <authorList>
            <consortium name="The Broad Institute Genome Sequencing Platform"/>
            <person name="Cuomo C."/>
            <person name="Litvintseva A."/>
            <person name="Chen Y."/>
            <person name="Heitman J."/>
            <person name="Sun S."/>
            <person name="Springer D."/>
            <person name="Dromer F."/>
            <person name="Young S.K."/>
            <person name="Zeng Q."/>
            <person name="Gargeya S."/>
            <person name="Fitzgerald M."/>
            <person name="Abouelleil A."/>
            <person name="Alvarado L."/>
            <person name="Berlin A.M."/>
            <person name="Chapman S.B."/>
            <person name="Dewar J."/>
            <person name="Goldberg J."/>
            <person name="Griggs A."/>
            <person name="Gujja S."/>
            <person name="Hansen M."/>
            <person name="Howarth C."/>
            <person name="Imamovic A."/>
            <person name="Larimer J."/>
            <person name="McCowan C."/>
            <person name="Murphy C."/>
            <person name="Pearson M."/>
            <person name="Priest M."/>
            <person name="Roberts A."/>
            <person name="Saif S."/>
            <person name="Shea T."/>
            <person name="Sykes S."/>
            <person name="Wortman J."/>
            <person name="Nusbaum C."/>
            <person name="Birren B."/>
        </authorList>
    </citation>
    <scope>NUCLEOTIDE SEQUENCE [LARGE SCALE GENOMIC DNA]</scope>
    <source>
        <strain evidence="12 13">CBS 10435</strain>
    </source>
</reference>
<organism evidence="12 13">
    <name type="scientific">Kwoniella mangroviensis CBS 10435</name>
    <dbReference type="NCBI Taxonomy" id="1331196"/>
    <lineage>
        <taxon>Eukaryota</taxon>
        <taxon>Fungi</taxon>
        <taxon>Dikarya</taxon>
        <taxon>Basidiomycota</taxon>
        <taxon>Agaricomycotina</taxon>
        <taxon>Tremellomycetes</taxon>
        <taxon>Tremellales</taxon>
        <taxon>Cryptococcaceae</taxon>
        <taxon>Kwoniella</taxon>
    </lineage>
</organism>
<dbReference type="PROSITE" id="PS00086">
    <property type="entry name" value="CYTOCHROME_P450"/>
    <property type="match status" value="1"/>
</dbReference>
<feature type="transmembrane region" description="Helical" evidence="11">
    <location>
        <begin position="25"/>
        <end position="46"/>
    </location>
</feature>
<dbReference type="GO" id="GO:0005506">
    <property type="term" value="F:iron ion binding"/>
    <property type="evidence" value="ECO:0007669"/>
    <property type="project" value="InterPro"/>
</dbReference>
<comment type="similarity">
    <text evidence="3 10">Belongs to the cytochrome P450 family.</text>
</comment>
<proteinExistence type="inferred from homology"/>
<dbReference type="PRINTS" id="PR00385">
    <property type="entry name" value="P450"/>
</dbReference>